<dbReference type="InterPro" id="IPR050629">
    <property type="entry name" value="STE20/SPS1-PAK"/>
</dbReference>
<accession>X6P0F3</accession>
<proteinExistence type="predicted"/>
<dbReference type="Gene3D" id="1.10.510.10">
    <property type="entry name" value="Transferase(Phosphotransferase) domain 1"/>
    <property type="match status" value="1"/>
</dbReference>
<dbReference type="PROSITE" id="PS50011">
    <property type="entry name" value="PROTEIN_KINASE_DOM"/>
    <property type="match status" value="1"/>
</dbReference>
<feature type="compositionally biased region" description="Polar residues" evidence="3">
    <location>
        <begin position="488"/>
        <end position="520"/>
    </location>
</feature>
<dbReference type="Pfam" id="PF00069">
    <property type="entry name" value="Pkinase"/>
    <property type="match status" value="1"/>
</dbReference>
<evidence type="ECO:0000256" key="3">
    <source>
        <dbReference type="SAM" id="MobiDB-lite"/>
    </source>
</evidence>
<dbReference type="InterPro" id="IPR011009">
    <property type="entry name" value="Kinase-like_dom_sf"/>
</dbReference>
<dbReference type="EMBL" id="ASPP01004813">
    <property type="protein sequence ID" value="ETO31618.1"/>
    <property type="molecule type" value="Genomic_DNA"/>
</dbReference>
<dbReference type="FunFam" id="1.10.510.10:FF:000421">
    <property type="entry name" value="Serine/threonine-protein kinase PAK 6"/>
    <property type="match status" value="1"/>
</dbReference>
<keyword evidence="6" id="KW-1185">Reference proteome</keyword>
<reference evidence="5 6" key="1">
    <citation type="journal article" date="2013" name="Curr. Biol.">
        <title>The Genome of the Foraminiferan Reticulomyxa filosa.</title>
        <authorList>
            <person name="Glockner G."/>
            <person name="Hulsmann N."/>
            <person name="Schleicher M."/>
            <person name="Noegel A.A."/>
            <person name="Eichinger L."/>
            <person name="Gallinger C."/>
            <person name="Pawlowski J."/>
            <person name="Sierra R."/>
            <person name="Euteneuer U."/>
            <person name="Pillet L."/>
            <person name="Moustafa A."/>
            <person name="Platzer M."/>
            <person name="Groth M."/>
            <person name="Szafranski K."/>
            <person name="Schliwa M."/>
        </authorList>
    </citation>
    <scope>NUCLEOTIDE SEQUENCE [LARGE SCALE GENOMIC DNA]</scope>
</reference>
<feature type="compositionally biased region" description="Polar residues" evidence="3">
    <location>
        <begin position="327"/>
        <end position="340"/>
    </location>
</feature>
<dbReference type="PROSITE" id="PS00108">
    <property type="entry name" value="PROTEIN_KINASE_ST"/>
    <property type="match status" value="1"/>
</dbReference>
<protein>
    <recommendedName>
        <fullName evidence="4">Protein kinase domain-containing protein</fullName>
    </recommendedName>
</protein>
<evidence type="ECO:0000313" key="6">
    <source>
        <dbReference type="Proteomes" id="UP000023152"/>
    </source>
</evidence>
<dbReference type="AlphaFoldDB" id="X6P0F3"/>
<feature type="compositionally biased region" description="Polar residues" evidence="3">
    <location>
        <begin position="260"/>
        <end position="269"/>
    </location>
</feature>
<keyword evidence="2" id="KW-0067">ATP-binding</keyword>
<dbReference type="InterPro" id="IPR000719">
    <property type="entry name" value="Prot_kinase_dom"/>
</dbReference>
<dbReference type="Proteomes" id="UP000023152">
    <property type="component" value="Unassembled WGS sequence"/>
</dbReference>
<dbReference type="GO" id="GO:0005524">
    <property type="term" value="F:ATP binding"/>
    <property type="evidence" value="ECO:0007669"/>
    <property type="project" value="UniProtKB-KW"/>
</dbReference>
<feature type="region of interest" description="Disordered" evidence="3">
    <location>
        <begin position="488"/>
        <end position="548"/>
    </location>
</feature>
<dbReference type="GO" id="GO:0005737">
    <property type="term" value="C:cytoplasm"/>
    <property type="evidence" value="ECO:0007669"/>
    <property type="project" value="TreeGrafter"/>
</dbReference>
<dbReference type="OMA" id="HYISARR"/>
<name>X6P0F3_RETFI</name>
<feature type="compositionally biased region" description="Low complexity" evidence="3">
    <location>
        <begin position="300"/>
        <end position="326"/>
    </location>
</feature>
<dbReference type="GO" id="GO:0004674">
    <property type="term" value="F:protein serine/threonine kinase activity"/>
    <property type="evidence" value="ECO:0007669"/>
    <property type="project" value="TreeGrafter"/>
</dbReference>
<dbReference type="SMART" id="SM00220">
    <property type="entry name" value="S_TKc"/>
    <property type="match status" value="1"/>
</dbReference>
<evidence type="ECO:0000256" key="2">
    <source>
        <dbReference type="ARBA" id="ARBA00022840"/>
    </source>
</evidence>
<dbReference type="InterPro" id="IPR008271">
    <property type="entry name" value="Ser/Thr_kinase_AS"/>
</dbReference>
<feature type="region of interest" description="Disordered" evidence="3">
    <location>
        <begin position="300"/>
        <end position="340"/>
    </location>
</feature>
<evidence type="ECO:0000313" key="5">
    <source>
        <dbReference type="EMBL" id="ETO31618.1"/>
    </source>
</evidence>
<comment type="caution">
    <text evidence="5">The sequence shown here is derived from an EMBL/GenBank/DDBJ whole genome shotgun (WGS) entry which is preliminary data.</text>
</comment>
<feature type="domain" description="Protein kinase" evidence="4">
    <location>
        <begin position="1"/>
        <end position="171"/>
    </location>
</feature>
<organism evidence="5 6">
    <name type="scientific">Reticulomyxa filosa</name>
    <dbReference type="NCBI Taxonomy" id="46433"/>
    <lineage>
        <taxon>Eukaryota</taxon>
        <taxon>Sar</taxon>
        <taxon>Rhizaria</taxon>
        <taxon>Retaria</taxon>
        <taxon>Foraminifera</taxon>
        <taxon>Monothalamids</taxon>
        <taxon>Reticulomyxidae</taxon>
        <taxon>Reticulomyxa</taxon>
    </lineage>
</organism>
<keyword evidence="1" id="KW-0547">Nucleotide-binding</keyword>
<sequence length="602" mass="68915">MTGKTLTEPQLAVVCREALQGLKYLHSNRLIHRDIKAGNILLNHKGQCKLADFSVSTQLQHTISKHNTVIGSPFWMAPEVVRQNMYESKADIWSLGITVIEMAEGKPPLRREHKILQQTNKALLKIPVNDPPTLHEKEKWSDALHDFLRRCLVMDAKERWSAEELLQHKFIKNAGNNSITQSLVLNAMPLIEQFRDKKNKKKLFYICICIDNTDELSQSGKKKNNEPVCKVSKNENTKNNVDMANVNKVSKTKVHKKTENNYPGNAHNNDNSHDHVWTATMIAYGKPVLRNNMVQTEINSNCNTNTNTDSNSNSTSNINSNSNCNSRAESISNKSSVSNVDQDLRVLSQNQKYNDATHTNTKSQHRQPHFDTINPFFKSSPYYCFVQNLQKQKLGNKALSAWQVFDIRQSDNIRSQDWIVRSVLEPIQDFMDTVVMFFVCFWFFIKKQTDLRLVILTIERKLKKAYARDKEQLEQHYISARRQIRESIQNVNSQKSKTNKTLGSQTIGSKISEQKSNSLNAKPRPVESTAKAKINDATTNPKSKKIDPKSQNNLLCFKSFTNASIKILKSFSYMKRFDKPIKQDKILEKPDVKSGTSTKPVF</sequence>
<gene>
    <name evidence="5" type="ORF">RFI_05503</name>
</gene>
<evidence type="ECO:0000259" key="4">
    <source>
        <dbReference type="PROSITE" id="PS50011"/>
    </source>
</evidence>
<dbReference type="SUPFAM" id="SSF56112">
    <property type="entry name" value="Protein kinase-like (PK-like)"/>
    <property type="match status" value="1"/>
</dbReference>
<feature type="region of interest" description="Disordered" evidence="3">
    <location>
        <begin position="217"/>
        <end position="273"/>
    </location>
</feature>
<dbReference type="PANTHER" id="PTHR48012">
    <property type="entry name" value="STERILE20-LIKE KINASE, ISOFORM B-RELATED"/>
    <property type="match status" value="1"/>
</dbReference>
<evidence type="ECO:0000256" key="1">
    <source>
        <dbReference type="ARBA" id="ARBA00022741"/>
    </source>
</evidence>
<dbReference type="OrthoDB" id="8693905at2759"/>
<dbReference type="PANTHER" id="PTHR48012:SF2">
    <property type="entry name" value="STERILE20-LIKE KINASE, ISOFORM B"/>
    <property type="match status" value="1"/>
</dbReference>